<sequence length="81" mass="9544">MRKQWEEMTIVERAIANEKFMIKRIGEAAQALRDMNNYVPAIILEEKIREKQYYLDELESGKHDWMNKAGVNDDPSLEETA</sequence>
<protein>
    <submittedName>
        <fullName evidence="1">Uncharacterized protein</fullName>
    </submittedName>
</protein>
<evidence type="ECO:0000313" key="2">
    <source>
        <dbReference type="Proteomes" id="UP001649230"/>
    </source>
</evidence>
<geneLocation type="plasmid" evidence="1 2">
    <name>pYPD9-1</name>
</geneLocation>
<dbReference type="EMBL" id="CP090979">
    <property type="protein sequence ID" value="UJF36549.1"/>
    <property type="molecule type" value="Genomic_DNA"/>
</dbReference>
<reference evidence="1 2" key="1">
    <citation type="journal article" date="2024" name="Int. J. Syst. Evol. Microbiol.">
        <title>Paenibacillus hexagrammi sp. nov., a novel bacterium isolated from the gut content of Hexagrammos agrammus.</title>
        <authorList>
            <person name="Jung H.K."/>
            <person name="Kim D.G."/>
            <person name="Zin H."/>
            <person name="Park J."/>
            <person name="Jung H."/>
            <person name="Kim Y.O."/>
            <person name="Kong H.J."/>
            <person name="Kim J.W."/>
            <person name="Kim Y.S."/>
        </authorList>
    </citation>
    <scope>NUCLEOTIDE SEQUENCE [LARGE SCALE GENOMIC DNA]</scope>
    <source>
        <strain evidence="1 2">YPD9-1</strain>
    </source>
</reference>
<proteinExistence type="predicted"/>
<accession>A0ABY3STH2</accession>
<dbReference type="Proteomes" id="UP001649230">
    <property type="component" value="Plasmid pYPD9-1"/>
</dbReference>
<keyword evidence="2" id="KW-1185">Reference proteome</keyword>
<keyword evidence="1" id="KW-0614">Plasmid</keyword>
<gene>
    <name evidence="1" type="ORF">L0M14_30645</name>
</gene>
<evidence type="ECO:0000313" key="1">
    <source>
        <dbReference type="EMBL" id="UJF36549.1"/>
    </source>
</evidence>
<dbReference type="RefSeq" id="WP_235123099.1">
    <property type="nucleotide sequence ID" value="NZ_CP090979.1"/>
</dbReference>
<name>A0ABY3STH2_9BACL</name>
<organism evidence="1 2">
    <name type="scientific">Paenibacillus hexagrammi</name>
    <dbReference type="NCBI Taxonomy" id="2908839"/>
    <lineage>
        <taxon>Bacteria</taxon>
        <taxon>Bacillati</taxon>
        <taxon>Bacillota</taxon>
        <taxon>Bacilli</taxon>
        <taxon>Bacillales</taxon>
        <taxon>Paenibacillaceae</taxon>
        <taxon>Paenibacillus</taxon>
    </lineage>
</organism>